<name>A0A7R8VSR0_TIMDO</name>
<dbReference type="InterPro" id="IPR000884">
    <property type="entry name" value="TSP1_rpt"/>
</dbReference>
<dbReference type="EMBL" id="OA571695">
    <property type="protein sequence ID" value="CAD7204129.1"/>
    <property type="molecule type" value="Genomic_DNA"/>
</dbReference>
<evidence type="ECO:0000313" key="2">
    <source>
        <dbReference type="EMBL" id="CAD7204129.1"/>
    </source>
</evidence>
<dbReference type="PANTHER" id="PTHR11311:SF30">
    <property type="entry name" value="SPONDIN-LIKE TSP1 DOMAIN-CONTAINING PROTEIN"/>
    <property type="match status" value="1"/>
</dbReference>
<dbReference type="GO" id="GO:0005886">
    <property type="term" value="C:plasma membrane"/>
    <property type="evidence" value="ECO:0007669"/>
    <property type="project" value="TreeGrafter"/>
</dbReference>
<proteinExistence type="predicted"/>
<dbReference type="AlphaFoldDB" id="A0A7R8VSR0"/>
<dbReference type="SUPFAM" id="SSF82895">
    <property type="entry name" value="TSP-1 type 1 repeat"/>
    <property type="match status" value="1"/>
</dbReference>
<dbReference type="Pfam" id="PF00090">
    <property type="entry name" value="TSP_1"/>
    <property type="match status" value="1"/>
</dbReference>
<sequence length="218" mass="25176">MNPQVFPLVQREPCPCDLYISRPIGDWSDCVLDRDIVTVSANGRPAQGVCGSGSRYRRIGCYNKDNDLVEPRRSHENLSILQNDVLLEYKAVTRYYRPMRESLCDRDDGLEEEPCLMPCPTDCLLSEWTSWGDCSTMCGPGVHNRTRKHWAYKTDVNNNIIEETYRIHLLTRLAWNNGSSPRDEHSRSRPNGTLREPEAWQSERRLAWPGMRNGESPY</sequence>
<organism evidence="2">
    <name type="scientific">Timema douglasi</name>
    <name type="common">Walking stick</name>
    <dbReference type="NCBI Taxonomy" id="61478"/>
    <lineage>
        <taxon>Eukaryota</taxon>
        <taxon>Metazoa</taxon>
        <taxon>Ecdysozoa</taxon>
        <taxon>Arthropoda</taxon>
        <taxon>Hexapoda</taxon>
        <taxon>Insecta</taxon>
        <taxon>Pterygota</taxon>
        <taxon>Neoptera</taxon>
        <taxon>Polyneoptera</taxon>
        <taxon>Phasmatodea</taxon>
        <taxon>Timematodea</taxon>
        <taxon>Timematoidea</taxon>
        <taxon>Timematidae</taxon>
        <taxon>Timema</taxon>
    </lineage>
</organism>
<evidence type="ECO:0008006" key="3">
    <source>
        <dbReference type="Google" id="ProtNLM"/>
    </source>
</evidence>
<dbReference type="GO" id="GO:0030036">
    <property type="term" value="P:actin cytoskeleton organization"/>
    <property type="evidence" value="ECO:0007669"/>
    <property type="project" value="TreeGrafter"/>
</dbReference>
<dbReference type="InterPro" id="IPR051418">
    <property type="entry name" value="Spondin/Thrombospondin_T1"/>
</dbReference>
<dbReference type="Gene3D" id="2.20.100.10">
    <property type="entry name" value="Thrombospondin type-1 (TSP1) repeat"/>
    <property type="match status" value="1"/>
</dbReference>
<dbReference type="InterPro" id="IPR036383">
    <property type="entry name" value="TSP1_rpt_sf"/>
</dbReference>
<feature type="region of interest" description="Disordered" evidence="1">
    <location>
        <begin position="178"/>
        <end position="218"/>
    </location>
</feature>
<accession>A0A7R8VSR0</accession>
<feature type="compositionally biased region" description="Basic and acidic residues" evidence="1">
    <location>
        <begin position="195"/>
        <end position="206"/>
    </location>
</feature>
<dbReference type="PANTHER" id="PTHR11311">
    <property type="entry name" value="SPONDIN"/>
    <property type="match status" value="1"/>
</dbReference>
<reference evidence="2" key="1">
    <citation type="submission" date="2020-11" db="EMBL/GenBank/DDBJ databases">
        <authorList>
            <person name="Tran Van P."/>
        </authorList>
    </citation>
    <scope>NUCLEOTIDE SEQUENCE</scope>
</reference>
<dbReference type="PROSITE" id="PS50092">
    <property type="entry name" value="TSP1"/>
    <property type="match status" value="1"/>
</dbReference>
<evidence type="ECO:0000256" key="1">
    <source>
        <dbReference type="SAM" id="MobiDB-lite"/>
    </source>
</evidence>
<protein>
    <recommendedName>
        <fullName evidence="3">Spondin-like TSP1 domain-containing protein</fullName>
    </recommendedName>
</protein>
<gene>
    <name evidence="2" type="ORF">TDIB3V08_LOCUS10291</name>
</gene>